<reference evidence="3 4" key="1">
    <citation type="journal article" date="2013" name="ISME J.">
        <title>By their genes ye shall know them: genomic signatures of predatory bacteria.</title>
        <authorList>
            <person name="Pasternak Z."/>
            <person name="Pietrokovski S."/>
            <person name="Rotem O."/>
            <person name="Gophna U."/>
            <person name="Lurie-Weinberger M.N."/>
            <person name="Jurkevitch E."/>
        </authorList>
    </citation>
    <scope>NUCLEOTIDE SEQUENCE [LARGE SCALE GENOMIC DNA]</scope>
    <source>
        <strain evidence="3 4">JSS</strain>
    </source>
</reference>
<feature type="signal peptide" evidence="1">
    <location>
        <begin position="1"/>
        <end position="23"/>
    </location>
</feature>
<dbReference type="HOGENOM" id="CLU_038034_6_0_7"/>
<dbReference type="AlphaFoldDB" id="M4VBT5"/>
<evidence type="ECO:0000313" key="3">
    <source>
        <dbReference type="EMBL" id="AGH95950.1"/>
    </source>
</evidence>
<dbReference type="Gene3D" id="3.40.50.1980">
    <property type="entry name" value="Nitrogenase molybdenum iron protein domain"/>
    <property type="match status" value="2"/>
</dbReference>
<evidence type="ECO:0000259" key="2">
    <source>
        <dbReference type="PROSITE" id="PS50983"/>
    </source>
</evidence>
<feature type="chain" id="PRO_5004060570" description="Fe/B12 periplasmic-binding domain-containing protein" evidence="1">
    <location>
        <begin position="24"/>
        <end position="294"/>
    </location>
</feature>
<dbReference type="PATRIC" id="fig|1184267.3.peg.1755"/>
<dbReference type="InterPro" id="IPR050902">
    <property type="entry name" value="ABC_Transporter_SBP"/>
</dbReference>
<dbReference type="Proteomes" id="UP000012040">
    <property type="component" value="Chromosome"/>
</dbReference>
<dbReference type="InterPro" id="IPR002491">
    <property type="entry name" value="ABC_transptr_periplasmic_BD"/>
</dbReference>
<sequence length="294" mass="31653">MPVRLFFVYVLPFVLLSFNFAEGATVQGADNTEVSVQNPKRLVVINSSATETLFALGLGDRIVGTDAGSTYPAVAEKLPKVGHPYRPSAEGIISLKPDLVIATEDSLPPATAQQIRSAKIPVLVLEASDKSGVDGYKRRVRMIAKAFDIEAKAEKEIQRFEEGLKKINSSATEGKSAKVFFLYAHGAASGRIYGTQTGPHYLIEAAGAHNAAESVEGVKDFTSEAMVKMQPDAILVLKRVSKNLGGTEGVLKLQGISLTPAGKNKRVIEIDDSVRWIGPRFPEFAQELNTALAK</sequence>
<proteinExistence type="predicted"/>
<dbReference type="EMBL" id="CP003537">
    <property type="protein sequence ID" value="AGH95950.1"/>
    <property type="molecule type" value="Genomic_DNA"/>
</dbReference>
<keyword evidence="1" id="KW-0732">Signal</keyword>
<evidence type="ECO:0000256" key="1">
    <source>
        <dbReference type="SAM" id="SignalP"/>
    </source>
</evidence>
<name>M4VBT5_9BACT</name>
<dbReference type="PANTHER" id="PTHR30535:SF4">
    <property type="entry name" value="HEMIN-BINDING PERIPLASMIC PROTEIN HMUT"/>
    <property type="match status" value="1"/>
</dbReference>
<dbReference type="SUPFAM" id="SSF53807">
    <property type="entry name" value="Helical backbone' metal receptor"/>
    <property type="match status" value="1"/>
</dbReference>
<feature type="domain" description="Fe/B12 periplasmic-binding" evidence="2">
    <location>
        <begin position="41"/>
        <end position="294"/>
    </location>
</feature>
<dbReference type="eggNOG" id="COG4558">
    <property type="taxonomic scope" value="Bacteria"/>
</dbReference>
<evidence type="ECO:0000313" key="4">
    <source>
        <dbReference type="Proteomes" id="UP000012040"/>
    </source>
</evidence>
<dbReference type="Pfam" id="PF01497">
    <property type="entry name" value="Peripla_BP_2"/>
    <property type="match status" value="1"/>
</dbReference>
<dbReference type="PANTHER" id="PTHR30535">
    <property type="entry name" value="VITAMIN B12-BINDING PROTEIN"/>
    <property type="match status" value="1"/>
</dbReference>
<dbReference type="KEGG" id="bex:A11Q_1734"/>
<accession>M4VBT5</accession>
<keyword evidence="4" id="KW-1185">Reference proteome</keyword>
<protein>
    <recommendedName>
        <fullName evidence="2">Fe/B12 periplasmic-binding domain-containing protein</fullName>
    </recommendedName>
</protein>
<dbReference type="STRING" id="1184267.A11Q_1734"/>
<gene>
    <name evidence="3" type="ORF">A11Q_1734</name>
</gene>
<dbReference type="PROSITE" id="PS50983">
    <property type="entry name" value="FE_B12_PBP"/>
    <property type="match status" value="1"/>
</dbReference>
<organism evidence="3 4">
    <name type="scientific">Pseudobdellovibrio exovorus JSS</name>
    <dbReference type="NCBI Taxonomy" id="1184267"/>
    <lineage>
        <taxon>Bacteria</taxon>
        <taxon>Pseudomonadati</taxon>
        <taxon>Bdellovibrionota</taxon>
        <taxon>Bdellovibrionia</taxon>
        <taxon>Bdellovibrionales</taxon>
        <taxon>Pseudobdellovibrionaceae</taxon>
        <taxon>Pseudobdellovibrio</taxon>
    </lineage>
</organism>